<dbReference type="Pfam" id="PF01053">
    <property type="entry name" value="Cys_Met_Meta_PP"/>
    <property type="match status" value="1"/>
</dbReference>
<organism evidence="4 5">
    <name type="scientific">Streptosporangium lutulentum</name>
    <dbReference type="NCBI Taxonomy" id="1461250"/>
    <lineage>
        <taxon>Bacteria</taxon>
        <taxon>Bacillati</taxon>
        <taxon>Actinomycetota</taxon>
        <taxon>Actinomycetes</taxon>
        <taxon>Streptosporangiales</taxon>
        <taxon>Streptosporangiaceae</taxon>
        <taxon>Streptosporangium</taxon>
    </lineage>
</organism>
<evidence type="ECO:0000256" key="1">
    <source>
        <dbReference type="ARBA" id="ARBA00001933"/>
    </source>
</evidence>
<dbReference type="CDD" id="cd00614">
    <property type="entry name" value="CGS_like"/>
    <property type="match status" value="1"/>
</dbReference>
<protein>
    <submittedName>
        <fullName evidence="4">Methionine-gamma-lyase</fullName>
        <ecNumber evidence="4">4.4.1.11</ecNumber>
    </submittedName>
</protein>
<dbReference type="Proteomes" id="UP001225356">
    <property type="component" value="Unassembled WGS sequence"/>
</dbReference>
<dbReference type="PIRSF" id="PIRSF001434">
    <property type="entry name" value="CGS"/>
    <property type="match status" value="1"/>
</dbReference>
<dbReference type="GO" id="GO:0018826">
    <property type="term" value="F:methionine gamma-lyase activity"/>
    <property type="evidence" value="ECO:0007669"/>
    <property type="project" value="UniProtKB-EC"/>
</dbReference>
<comment type="similarity">
    <text evidence="3">Belongs to the trans-sulfuration enzymes family.</text>
</comment>
<name>A0ABT9QG52_9ACTN</name>
<dbReference type="InterPro" id="IPR000277">
    <property type="entry name" value="Cys/Met-Metab_PyrdxlP-dep_enz"/>
</dbReference>
<dbReference type="SUPFAM" id="SSF53383">
    <property type="entry name" value="PLP-dependent transferases"/>
    <property type="match status" value="1"/>
</dbReference>
<reference evidence="4 5" key="1">
    <citation type="submission" date="2023-07" db="EMBL/GenBank/DDBJ databases">
        <title>Sequencing the genomes of 1000 actinobacteria strains.</title>
        <authorList>
            <person name="Klenk H.-P."/>
        </authorList>
    </citation>
    <scope>NUCLEOTIDE SEQUENCE [LARGE SCALE GENOMIC DNA]</scope>
    <source>
        <strain evidence="4 5">DSM 46740</strain>
    </source>
</reference>
<evidence type="ECO:0000256" key="2">
    <source>
        <dbReference type="ARBA" id="ARBA00022898"/>
    </source>
</evidence>
<dbReference type="PANTHER" id="PTHR11808">
    <property type="entry name" value="TRANS-SULFURATION ENZYME FAMILY MEMBER"/>
    <property type="match status" value="1"/>
</dbReference>
<dbReference type="PANTHER" id="PTHR11808:SF85">
    <property type="entry name" value="CYSTATHIONINE GAMMA-LYASE-RELATED"/>
    <property type="match status" value="1"/>
</dbReference>
<evidence type="ECO:0000313" key="4">
    <source>
        <dbReference type="EMBL" id="MDP9845331.1"/>
    </source>
</evidence>
<keyword evidence="2 3" id="KW-0663">Pyridoxal phosphate</keyword>
<proteinExistence type="inferred from homology"/>
<gene>
    <name evidence="4" type="ORF">J2853_004542</name>
</gene>
<comment type="cofactor">
    <cofactor evidence="1 3">
        <name>pyridoxal 5'-phosphate</name>
        <dbReference type="ChEBI" id="CHEBI:597326"/>
    </cofactor>
</comment>
<dbReference type="InterPro" id="IPR015421">
    <property type="entry name" value="PyrdxlP-dep_Trfase_major"/>
</dbReference>
<dbReference type="InterPro" id="IPR015422">
    <property type="entry name" value="PyrdxlP-dep_Trfase_small"/>
</dbReference>
<keyword evidence="5" id="KW-1185">Reference proteome</keyword>
<dbReference type="Gene3D" id="3.90.1150.10">
    <property type="entry name" value="Aspartate Aminotransferase, domain 1"/>
    <property type="match status" value="1"/>
</dbReference>
<dbReference type="InterPro" id="IPR015424">
    <property type="entry name" value="PyrdxlP-dep_Trfase"/>
</dbReference>
<comment type="caution">
    <text evidence="4">The sequence shown here is derived from an EMBL/GenBank/DDBJ whole genome shotgun (WGS) entry which is preliminary data.</text>
</comment>
<dbReference type="Gene3D" id="3.40.640.10">
    <property type="entry name" value="Type I PLP-dependent aspartate aminotransferase-like (Major domain)"/>
    <property type="match status" value="1"/>
</dbReference>
<sequence length="390" mass="41502">MTEFRPETRTVHLPHPPLNGSRPISVPIYQTSGFVFDDPAVFADGMGRPDGAFVYGRLSNPTVRSLEEAVAGLEGGVGAVATGSGMGAINSVLLGLLKPGDHLIAQKPLYGGTAGTINDLIERFQITVSYVSEADPQALRAAVRPETKLVYLETIANPVTQVADLPGMCAAAREAGLISVVDNTFASPILCRPLEHGADVVVHSTTKYLSGHTDVLGGIAVFASDELYRKVWSFAVGLGATADPFAAWLTLRGIQTLPLRMERHCFNTRELAVRLNDHPSVSAVHWPGLPSHPSYELAAKLLPDFGGVFSFDLAGGRAAGERFMSSVRLALLAPSLGGVETLILHPASTSHRMLTGEELVRNGIGEGTIRVAVGIEHVEDLWADFEQALS</sequence>
<evidence type="ECO:0000256" key="3">
    <source>
        <dbReference type="RuleBase" id="RU362118"/>
    </source>
</evidence>
<dbReference type="EMBL" id="JAUSQU010000001">
    <property type="protein sequence ID" value="MDP9845331.1"/>
    <property type="molecule type" value="Genomic_DNA"/>
</dbReference>
<dbReference type="RefSeq" id="WP_307560890.1">
    <property type="nucleotide sequence ID" value="NZ_JAUSQU010000001.1"/>
</dbReference>
<evidence type="ECO:0000313" key="5">
    <source>
        <dbReference type="Proteomes" id="UP001225356"/>
    </source>
</evidence>
<accession>A0ABT9QG52</accession>
<dbReference type="EC" id="4.4.1.11" evidence="4"/>
<keyword evidence="4" id="KW-0456">Lyase</keyword>